<dbReference type="GO" id="GO:0004190">
    <property type="term" value="F:aspartic-type endopeptidase activity"/>
    <property type="evidence" value="ECO:0007669"/>
    <property type="project" value="InterPro"/>
</dbReference>
<dbReference type="Proteomes" id="UP000054164">
    <property type="component" value="Unassembled WGS sequence"/>
</dbReference>
<feature type="transmembrane region" description="Helical" evidence="1">
    <location>
        <begin position="85"/>
        <end position="114"/>
    </location>
</feature>
<evidence type="ECO:0000256" key="1">
    <source>
        <dbReference type="SAM" id="Phobius"/>
    </source>
</evidence>
<feature type="domain" description="Prepilin type IV endopeptidase peptidase" evidence="2">
    <location>
        <begin position="9"/>
        <end position="113"/>
    </location>
</feature>
<feature type="transmembrane region" description="Helical" evidence="1">
    <location>
        <begin position="29"/>
        <end position="46"/>
    </location>
</feature>
<feature type="transmembrane region" description="Helical" evidence="1">
    <location>
        <begin position="53"/>
        <end position="73"/>
    </location>
</feature>
<dbReference type="Gene3D" id="1.20.120.1220">
    <property type="match status" value="1"/>
</dbReference>
<gene>
    <name evidence="3" type="ORF">CBO05P2_020</name>
</gene>
<dbReference type="RefSeq" id="WP_030032163.1">
    <property type="nucleotide sequence ID" value="NZ_BA000059.1"/>
</dbReference>
<keyword evidence="1" id="KW-0812">Transmembrane</keyword>
<dbReference type="HOGENOM" id="CLU_1764813_0_0_9"/>
<evidence type="ECO:0000313" key="3">
    <source>
        <dbReference type="EMBL" id="BAO05045.1"/>
    </source>
</evidence>
<name>A0A060N648_CLOBO</name>
<organism evidence="3">
    <name type="scientific">Clostridium botulinum B str. Osaka05</name>
    <dbReference type="NCBI Taxonomy" id="1407017"/>
    <lineage>
        <taxon>Bacteria</taxon>
        <taxon>Bacillati</taxon>
        <taxon>Bacillota</taxon>
        <taxon>Clostridia</taxon>
        <taxon>Eubacteriales</taxon>
        <taxon>Clostridiaceae</taxon>
        <taxon>Clostridium</taxon>
    </lineage>
</organism>
<dbReference type="AlphaFoldDB" id="A0A060N648"/>
<sequence>MSFIILYMIIPVLLSICSIYDLKKGEIENYWSYILGAVGIIYSIFVNQFKSNFCAALIIFIALYSVYIFSALIGKYGLGGADVRILTALALSIGFNILSIIIISSVLNIIYILFKSLFTRQKLNSICTKYVPFILVGYIITQFLINK</sequence>
<dbReference type="EMBL" id="BA000059">
    <property type="protein sequence ID" value="BAO05045.1"/>
    <property type="molecule type" value="Genomic_DNA"/>
</dbReference>
<evidence type="ECO:0000259" key="2">
    <source>
        <dbReference type="Pfam" id="PF01478"/>
    </source>
</evidence>
<dbReference type="InterPro" id="IPR000045">
    <property type="entry name" value="Prepilin_IV_endopep_pep"/>
</dbReference>
<feature type="transmembrane region" description="Helical" evidence="1">
    <location>
        <begin position="126"/>
        <end position="145"/>
    </location>
</feature>
<accession>A0A060N648</accession>
<keyword evidence="1" id="KW-0472">Membrane</keyword>
<keyword evidence="1" id="KW-1133">Transmembrane helix</keyword>
<protein>
    <submittedName>
        <fullName evidence="3">A24 family peptidase</fullName>
    </submittedName>
</protein>
<dbReference type="Pfam" id="PF01478">
    <property type="entry name" value="Peptidase_A24"/>
    <property type="match status" value="1"/>
</dbReference>
<proteinExistence type="predicted"/>
<reference evidence="3" key="1">
    <citation type="submission" date="2013-10" db="EMBL/GenBank/DDBJ databases">
        <title>Draft genome sequence of Clostridium botulinum type B strain Osaka05.</title>
        <authorList>
            <person name="Sakaguchi Y."/>
            <person name="Hosomi K."/>
            <person name="Uchiyama J."/>
            <person name="Ogura Y."/>
            <person name="Sakaguchi M."/>
            <person name="Kohda T."/>
            <person name="Mukamoto M."/>
            <person name="Misawa N."/>
            <person name="Matsuzaki S."/>
            <person name="Hayashi T."/>
            <person name="Kozaki S."/>
        </authorList>
    </citation>
    <scope>NUCLEOTIDE SEQUENCE</scope>
    <source>
        <strain evidence="3">Osaka05</strain>
    </source>
</reference>
<dbReference type="GO" id="GO:0016020">
    <property type="term" value="C:membrane"/>
    <property type="evidence" value="ECO:0007669"/>
    <property type="project" value="InterPro"/>
</dbReference>